<name>A0A149QSL2_9PROT</name>
<sequence length="156" mass="17347">MTPVSKARAADGEMVPALPRCLFMAADAQKIPRSILAALMLTEGGHPGTEMPNRDGSHDLGVMQVNDRTWLNKVAYLLFDGDRAKARRELRDNGCLSLAVGAWIFRGYVDEAGGDYARAVGYYNSHTPVHMAAYQQRVRHNFVKLSQLMDYYRKGG</sequence>
<feature type="domain" description="Transglycosylase SLT" evidence="2">
    <location>
        <begin position="21"/>
        <end position="125"/>
    </location>
</feature>
<dbReference type="EMBL" id="LHZB01000118">
    <property type="protein sequence ID" value="KXV00174.1"/>
    <property type="molecule type" value="Genomic_DNA"/>
</dbReference>
<dbReference type="InterPro" id="IPR023346">
    <property type="entry name" value="Lysozyme-like_dom_sf"/>
</dbReference>
<reference evidence="3 4" key="1">
    <citation type="submission" date="2015-06" db="EMBL/GenBank/DDBJ databases">
        <title>Improved classification and identification of acetic acid bacteria using matrix-assisted laser desorption/ionization time-of-flight mass spectrometry; Gluconobacter nephelii and Gluconobacter uchimurae are later heterotypic synonyms of Gluconobacter japonicus and Gluconobacter oxydans, respectively.</title>
        <authorList>
            <person name="Li L."/>
            <person name="Cleenwerck I."/>
            <person name="De Vuyst L."/>
            <person name="Vandamme P."/>
        </authorList>
    </citation>
    <scope>NUCLEOTIDE SEQUENCE [LARGE SCALE GENOMIC DNA]</scope>
    <source>
        <strain evidence="3 4">LMG 1764</strain>
    </source>
</reference>
<dbReference type="PATRIC" id="fig|442.7.peg.3306"/>
<evidence type="ECO:0000313" key="3">
    <source>
        <dbReference type="EMBL" id="KXV00174.1"/>
    </source>
</evidence>
<dbReference type="CDD" id="cd13400">
    <property type="entry name" value="LT_IagB-like"/>
    <property type="match status" value="1"/>
</dbReference>
<evidence type="ECO:0000313" key="4">
    <source>
        <dbReference type="Proteomes" id="UP000075573"/>
    </source>
</evidence>
<dbReference type="InterPro" id="IPR008258">
    <property type="entry name" value="Transglycosylase_SLT_dom_1"/>
</dbReference>
<protein>
    <recommendedName>
        <fullName evidence="2">Transglycosylase SLT domain-containing protein</fullName>
    </recommendedName>
</protein>
<proteinExistence type="inferred from homology"/>
<comment type="caution">
    <text evidence="3">The sequence shown here is derived from an EMBL/GenBank/DDBJ whole genome shotgun (WGS) entry which is preliminary data.</text>
</comment>
<evidence type="ECO:0000256" key="1">
    <source>
        <dbReference type="ARBA" id="ARBA00009387"/>
    </source>
</evidence>
<comment type="similarity">
    <text evidence="1">Belongs to the virb1 family.</text>
</comment>
<organism evidence="3 4">
    <name type="scientific">Gluconobacter potus</name>
    <dbReference type="NCBI Taxonomy" id="2724927"/>
    <lineage>
        <taxon>Bacteria</taxon>
        <taxon>Pseudomonadati</taxon>
        <taxon>Pseudomonadota</taxon>
        <taxon>Alphaproteobacteria</taxon>
        <taxon>Acetobacterales</taxon>
        <taxon>Acetobacteraceae</taxon>
        <taxon>Gluconobacter</taxon>
    </lineage>
</organism>
<dbReference type="Pfam" id="PF01464">
    <property type="entry name" value="SLT"/>
    <property type="match status" value="1"/>
</dbReference>
<evidence type="ECO:0000259" key="2">
    <source>
        <dbReference type="Pfam" id="PF01464"/>
    </source>
</evidence>
<dbReference type="AlphaFoldDB" id="A0A149QSL2"/>
<gene>
    <name evidence="3" type="ORF">AD929_12420</name>
</gene>
<dbReference type="SUPFAM" id="SSF53955">
    <property type="entry name" value="Lysozyme-like"/>
    <property type="match status" value="1"/>
</dbReference>
<dbReference type="Proteomes" id="UP000075573">
    <property type="component" value="Unassembled WGS sequence"/>
</dbReference>
<accession>A0A149QSL2</accession>
<dbReference type="Gene3D" id="1.10.530.10">
    <property type="match status" value="1"/>
</dbReference>